<protein>
    <recommendedName>
        <fullName evidence="6">Protein DETOXIFICATION</fullName>
    </recommendedName>
    <alternativeName>
        <fullName evidence="6">Multidrug and toxic compound extrusion protein</fullName>
    </alternativeName>
</protein>
<dbReference type="GO" id="GO:0016020">
    <property type="term" value="C:membrane"/>
    <property type="evidence" value="ECO:0007669"/>
    <property type="project" value="UniProtKB-SubCell"/>
</dbReference>
<dbReference type="InterPro" id="IPR045069">
    <property type="entry name" value="MATE_euk"/>
</dbReference>
<dbReference type="AlphaFoldDB" id="A0A7J7GPM0"/>
<comment type="caution">
    <text evidence="8">The sequence shown here is derived from an EMBL/GenBank/DDBJ whole genome shotgun (WGS) entry which is preliminary data.</text>
</comment>
<feature type="transmembrane region" description="Helical" evidence="6">
    <location>
        <begin position="109"/>
        <end position="128"/>
    </location>
</feature>
<dbReference type="GO" id="GO:0015297">
    <property type="term" value="F:antiporter activity"/>
    <property type="evidence" value="ECO:0007669"/>
    <property type="project" value="InterPro"/>
</dbReference>
<feature type="transmembrane region" description="Helical" evidence="6">
    <location>
        <begin position="330"/>
        <end position="351"/>
    </location>
</feature>
<feature type="transmembrane region" description="Helical" evidence="6">
    <location>
        <begin position="405"/>
        <end position="427"/>
    </location>
</feature>
<evidence type="ECO:0000256" key="1">
    <source>
        <dbReference type="ARBA" id="ARBA00004141"/>
    </source>
</evidence>
<feature type="transmembrane region" description="Helical" evidence="6">
    <location>
        <begin position="433"/>
        <end position="454"/>
    </location>
</feature>
<dbReference type="Pfam" id="PF01554">
    <property type="entry name" value="MatE"/>
    <property type="match status" value="2"/>
</dbReference>
<dbReference type="NCBIfam" id="TIGR00797">
    <property type="entry name" value="matE"/>
    <property type="match status" value="1"/>
</dbReference>
<dbReference type="PANTHER" id="PTHR11206">
    <property type="entry name" value="MULTIDRUG RESISTANCE PROTEIN"/>
    <property type="match status" value="1"/>
</dbReference>
<evidence type="ECO:0000313" key="8">
    <source>
        <dbReference type="EMBL" id="KAF5942749.1"/>
    </source>
</evidence>
<feature type="transmembrane region" description="Helical" evidence="6">
    <location>
        <begin position="291"/>
        <end position="310"/>
    </location>
</feature>
<reference evidence="9" key="1">
    <citation type="journal article" date="2020" name="Nat. Commun.">
        <title>Genome assembly of wild tea tree DASZ reveals pedigree and selection history of tea varieties.</title>
        <authorList>
            <person name="Zhang W."/>
            <person name="Zhang Y."/>
            <person name="Qiu H."/>
            <person name="Guo Y."/>
            <person name="Wan H."/>
            <person name="Zhang X."/>
            <person name="Scossa F."/>
            <person name="Alseekh S."/>
            <person name="Zhang Q."/>
            <person name="Wang P."/>
            <person name="Xu L."/>
            <person name="Schmidt M.H."/>
            <person name="Jia X."/>
            <person name="Li D."/>
            <person name="Zhu A."/>
            <person name="Guo F."/>
            <person name="Chen W."/>
            <person name="Ni D."/>
            <person name="Usadel B."/>
            <person name="Fernie A.R."/>
            <person name="Wen W."/>
        </authorList>
    </citation>
    <scope>NUCLEOTIDE SEQUENCE [LARGE SCALE GENOMIC DNA]</scope>
    <source>
        <strain evidence="9">cv. G240</strain>
    </source>
</reference>
<evidence type="ECO:0000313" key="9">
    <source>
        <dbReference type="Proteomes" id="UP000593564"/>
    </source>
</evidence>
<evidence type="ECO:0000256" key="6">
    <source>
        <dbReference type="RuleBase" id="RU004914"/>
    </source>
</evidence>
<keyword evidence="3 6" id="KW-0812">Transmembrane</keyword>
<dbReference type="Proteomes" id="UP000593564">
    <property type="component" value="Unassembled WGS sequence"/>
</dbReference>
<dbReference type="GO" id="GO:1990961">
    <property type="term" value="P:xenobiotic detoxification by transmembrane export across the plasma membrane"/>
    <property type="evidence" value="ECO:0007669"/>
    <property type="project" value="InterPro"/>
</dbReference>
<evidence type="ECO:0000256" key="5">
    <source>
        <dbReference type="ARBA" id="ARBA00023136"/>
    </source>
</evidence>
<comment type="subcellular location">
    <subcellularLocation>
        <location evidence="1">Membrane</location>
        <topology evidence="1">Multi-pass membrane protein</topology>
    </subcellularLocation>
</comment>
<gene>
    <name evidence="8" type="ORF">HYC85_020391</name>
</gene>
<dbReference type="EMBL" id="JACBKZ010000009">
    <property type="protein sequence ID" value="KAF5942749.1"/>
    <property type="molecule type" value="Genomic_DNA"/>
</dbReference>
<accession>A0A7J7GPM0</accession>
<keyword evidence="4 6" id="KW-1133">Transmembrane helix</keyword>
<comment type="similarity">
    <text evidence="2 6">Belongs to the multi antimicrobial extrusion (MATE) (TC 2.A.66.1) family.</text>
</comment>
<dbReference type="InterPro" id="IPR002528">
    <property type="entry name" value="MATE_fam"/>
</dbReference>
<keyword evidence="5 6" id="KW-0472">Membrane</keyword>
<feature type="transmembrane region" description="Helical" evidence="6">
    <location>
        <begin position="72"/>
        <end position="89"/>
    </location>
</feature>
<evidence type="ECO:0000256" key="4">
    <source>
        <dbReference type="ARBA" id="ARBA00022989"/>
    </source>
</evidence>
<name>A0A7J7GPM0_CAMSI</name>
<proteinExistence type="inferred from homology"/>
<dbReference type="CDD" id="cd13132">
    <property type="entry name" value="MATE_eukaryotic"/>
    <property type="match status" value="1"/>
</dbReference>
<reference evidence="8 9" key="2">
    <citation type="submission" date="2020-07" db="EMBL/GenBank/DDBJ databases">
        <title>Genome assembly of wild tea tree DASZ reveals pedigree and selection history of tea varieties.</title>
        <authorList>
            <person name="Zhang W."/>
        </authorList>
    </citation>
    <scope>NUCLEOTIDE SEQUENCE [LARGE SCALE GENOMIC DNA]</scope>
    <source>
        <strain evidence="9">cv. G240</strain>
        <tissue evidence="8">Leaf</tissue>
    </source>
</reference>
<feature type="transmembrane region" description="Helical" evidence="6">
    <location>
        <begin position="250"/>
        <end position="270"/>
    </location>
</feature>
<feature type="transmembrane region" description="Helical" evidence="6">
    <location>
        <begin position="209"/>
        <end position="230"/>
    </location>
</feature>
<dbReference type="GO" id="GO:0042910">
    <property type="term" value="F:xenobiotic transmembrane transporter activity"/>
    <property type="evidence" value="ECO:0007669"/>
    <property type="project" value="InterPro"/>
</dbReference>
<feature type="transmembrane region" description="Helical" evidence="6">
    <location>
        <begin position="179"/>
        <end position="202"/>
    </location>
</feature>
<evidence type="ECO:0000256" key="2">
    <source>
        <dbReference type="ARBA" id="ARBA00010199"/>
    </source>
</evidence>
<organism evidence="8 9">
    <name type="scientific">Camellia sinensis</name>
    <name type="common">Tea plant</name>
    <name type="synonym">Thea sinensis</name>
    <dbReference type="NCBI Taxonomy" id="4442"/>
    <lineage>
        <taxon>Eukaryota</taxon>
        <taxon>Viridiplantae</taxon>
        <taxon>Streptophyta</taxon>
        <taxon>Embryophyta</taxon>
        <taxon>Tracheophyta</taxon>
        <taxon>Spermatophyta</taxon>
        <taxon>Magnoliopsida</taxon>
        <taxon>eudicotyledons</taxon>
        <taxon>Gunneridae</taxon>
        <taxon>Pentapetalae</taxon>
        <taxon>asterids</taxon>
        <taxon>Ericales</taxon>
        <taxon>Theaceae</taxon>
        <taxon>Camellia</taxon>
    </lineage>
</organism>
<feature type="compositionally biased region" description="Low complexity" evidence="7">
    <location>
        <begin position="473"/>
        <end position="496"/>
    </location>
</feature>
<sequence>MDLHTDDHDVDLDDLHRWPTLSEAMEEIKAIGKISGPTTITGLLLYSRAMISMLFLGYLGELDLAGGSLSMGFANITGYSVISGLSMGMEPICGQAFGAKQRKLLGLTLQRTVLLLLSTSIPISLIWLNMKTILLWTGQDEEISSKAHTFIVFAIPDLFFLSLLHPLRIYLRTQSITLPLTYCSVISVLLHIPLNFILVVYFKMGIAGVALAMVWTNLNLFLLLCSFVYFSGVYDDDSWVSPSFDCLRGWSSLLKLAVPTCISVCLEWWWYEFMIMLCGLLVNPKATIASMGILIQTTSLVYVFPSSLSLGVSTRIGNELGANRPAKARISMIVSLGCAAGLGLAAMVFTASIRHRWGRFFTADDEILELTAVALPIVGLCELGNCPQTTGCGVLRGSARPAIGANINLGSFYLVGMPVAILMGFVVKMGFAGLWLGLFAAQASCAVLMLFVLCKTDWKVQVERAKQLTQSSSSTTSTACNSSLPISSSPSLSMSPPSLPLPEESEVDIEDILCNEDELVKTGPLETEPLIISTITSTTTFCIDCI</sequence>
<feature type="region of interest" description="Disordered" evidence="7">
    <location>
        <begin position="473"/>
        <end position="503"/>
    </location>
</feature>
<evidence type="ECO:0000256" key="7">
    <source>
        <dbReference type="SAM" id="MobiDB-lite"/>
    </source>
</evidence>
<keyword evidence="9" id="KW-1185">Reference proteome</keyword>
<feature type="transmembrane region" description="Helical" evidence="6">
    <location>
        <begin position="149"/>
        <end position="167"/>
    </location>
</feature>
<evidence type="ECO:0000256" key="3">
    <source>
        <dbReference type="ARBA" id="ARBA00022692"/>
    </source>
</evidence>